<dbReference type="EMBL" id="CZAQ01000026">
    <property type="protein sequence ID" value="CUP22249.1"/>
    <property type="molecule type" value="Genomic_DNA"/>
</dbReference>
<protein>
    <submittedName>
        <fullName evidence="1">Uncharacterized protein</fullName>
    </submittedName>
</protein>
<dbReference type="AlphaFoldDB" id="A0A174LLC1"/>
<reference evidence="1 2" key="1">
    <citation type="submission" date="2015-09" db="EMBL/GenBank/DDBJ databases">
        <authorList>
            <consortium name="Pathogen Informatics"/>
        </authorList>
    </citation>
    <scope>NUCLEOTIDE SEQUENCE [LARGE SCALE GENOMIC DNA]</scope>
    <source>
        <strain evidence="1 2">2789STDY5834902</strain>
    </source>
</reference>
<evidence type="ECO:0000313" key="1">
    <source>
        <dbReference type="EMBL" id="CUP22249.1"/>
    </source>
</evidence>
<dbReference type="Proteomes" id="UP000095454">
    <property type="component" value="Unassembled WGS sequence"/>
</dbReference>
<accession>A0A174LLC1</accession>
<gene>
    <name evidence="1" type="ORF">ERS852514_01431</name>
</gene>
<organism evidence="1 2">
    <name type="scientific">Collinsella aerofaciens</name>
    <dbReference type="NCBI Taxonomy" id="74426"/>
    <lineage>
        <taxon>Bacteria</taxon>
        <taxon>Bacillati</taxon>
        <taxon>Actinomycetota</taxon>
        <taxon>Coriobacteriia</taxon>
        <taxon>Coriobacteriales</taxon>
        <taxon>Coriobacteriaceae</taxon>
        <taxon>Collinsella</taxon>
    </lineage>
</organism>
<proteinExistence type="predicted"/>
<dbReference type="RefSeq" id="WP_055252224.1">
    <property type="nucleotide sequence ID" value="NZ_CABIXX010000026.1"/>
</dbReference>
<sequence length="140" mass="15703">MDNFSVRSERNFHNLIVKPKRMHLLDEPSGYTSALVKSSLSHQMRFTVQKLEEEPCAAGNPHVLQIKLLGDDSREPSNWKLFADGACIANGSGEFARECFCEGAEVFLDLCGDAVRAAELRQWSQREYELLSAVRGIAMI</sequence>
<evidence type="ECO:0000313" key="2">
    <source>
        <dbReference type="Proteomes" id="UP000095454"/>
    </source>
</evidence>
<name>A0A174LLC1_9ACTN</name>